<evidence type="ECO:0000313" key="2">
    <source>
        <dbReference type="EMBL" id="CAH2100291.1"/>
    </source>
</evidence>
<protein>
    <submittedName>
        <fullName evidence="2">Uncharacterized protein</fullName>
    </submittedName>
</protein>
<gene>
    <name evidence="2" type="ORF">EEDITHA_LOCUS15175</name>
</gene>
<comment type="caution">
    <text evidence="2">The sequence shown here is derived from an EMBL/GenBank/DDBJ whole genome shotgun (WGS) entry which is preliminary data.</text>
</comment>
<name>A0AAU9UL46_EUPED</name>
<dbReference type="Proteomes" id="UP001153954">
    <property type="component" value="Unassembled WGS sequence"/>
</dbReference>
<sequence length="179" mass="21271">MEISVTENDVQQSFRSPPRRRRSTFFERRDSLMPQTFNDTLDPNVCKKLNEVDDKHQQELLRYHNNLLAEKQQWKTEVKNRGNKYHDLRQQYQMASKAPSRSRISYASLSNEDIEFLKAKVNTSKIVDNQLQLHKSVKDTRELYRKAMELDNLILSHCEENIKEITDYILENSTIEPIL</sequence>
<feature type="compositionally biased region" description="Polar residues" evidence="1">
    <location>
        <begin position="1"/>
        <end position="12"/>
    </location>
</feature>
<reference evidence="2" key="1">
    <citation type="submission" date="2022-03" db="EMBL/GenBank/DDBJ databases">
        <authorList>
            <person name="Tunstrom K."/>
        </authorList>
    </citation>
    <scope>NUCLEOTIDE SEQUENCE</scope>
</reference>
<proteinExistence type="predicted"/>
<keyword evidence="3" id="KW-1185">Reference proteome</keyword>
<dbReference type="AlphaFoldDB" id="A0AAU9UL46"/>
<feature type="region of interest" description="Disordered" evidence="1">
    <location>
        <begin position="1"/>
        <end position="22"/>
    </location>
</feature>
<evidence type="ECO:0000256" key="1">
    <source>
        <dbReference type="SAM" id="MobiDB-lite"/>
    </source>
</evidence>
<accession>A0AAU9UL46</accession>
<organism evidence="2 3">
    <name type="scientific">Euphydryas editha</name>
    <name type="common">Edith's checkerspot</name>
    <dbReference type="NCBI Taxonomy" id="104508"/>
    <lineage>
        <taxon>Eukaryota</taxon>
        <taxon>Metazoa</taxon>
        <taxon>Ecdysozoa</taxon>
        <taxon>Arthropoda</taxon>
        <taxon>Hexapoda</taxon>
        <taxon>Insecta</taxon>
        <taxon>Pterygota</taxon>
        <taxon>Neoptera</taxon>
        <taxon>Endopterygota</taxon>
        <taxon>Lepidoptera</taxon>
        <taxon>Glossata</taxon>
        <taxon>Ditrysia</taxon>
        <taxon>Papilionoidea</taxon>
        <taxon>Nymphalidae</taxon>
        <taxon>Nymphalinae</taxon>
        <taxon>Euphydryas</taxon>
    </lineage>
</organism>
<evidence type="ECO:0000313" key="3">
    <source>
        <dbReference type="Proteomes" id="UP001153954"/>
    </source>
</evidence>
<dbReference type="EMBL" id="CAKOGL010000022">
    <property type="protein sequence ID" value="CAH2100291.1"/>
    <property type="molecule type" value="Genomic_DNA"/>
</dbReference>